<evidence type="ECO:0000313" key="2">
    <source>
        <dbReference type="Proteomes" id="UP000790833"/>
    </source>
</evidence>
<reference evidence="1" key="1">
    <citation type="submission" date="2021-03" db="EMBL/GenBank/DDBJ databases">
        <authorList>
            <person name="Palmer J.M."/>
        </authorList>
    </citation>
    <scope>NUCLEOTIDE SEQUENCE</scope>
    <source>
        <strain evidence="1">ARV_011</strain>
    </source>
</reference>
<sequence>MVAPFAKAFGTTVTFLEKKDKARKLAKSLGADSVYEKLPELIPEHSFDHCVDFVGLQRTLEI</sequence>
<dbReference type="EMBL" id="JAHMUF010000004">
    <property type="protein sequence ID" value="KAG7195316.1"/>
    <property type="molecule type" value="Genomic_DNA"/>
</dbReference>
<accession>A0A9P8AJZ5</accession>
<gene>
    <name evidence="1" type="ORF">KQ657_003844</name>
</gene>
<dbReference type="GeneID" id="66117218"/>
<name>A0A9P8AJZ5_9ASCO</name>
<keyword evidence="2" id="KW-1185">Reference proteome</keyword>
<dbReference type="OrthoDB" id="1879366at2759"/>
<dbReference type="Proteomes" id="UP000790833">
    <property type="component" value="Unassembled WGS sequence"/>
</dbReference>
<dbReference type="RefSeq" id="XP_043050863.1">
    <property type="nucleotide sequence ID" value="XM_043194539.1"/>
</dbReference>
<dbReference type="SUPFAM" id="SSF51735">
    <property type="entry name" value="NAD(P)-binding Rossmann-fold domains"/>
    <property type="match status" value="1"/>
</dbReference>
<comment type="caution">
    <text evidence="1">The sequence shown here is derived from an EMBL/GenBank/DDBJ whole genome shotgun (WGS) entry which is preliminary data.</text>
</comment>
<dbReference type="Gene3D" id="3.40.50.720">
    <property type="entry name" value="NAD(P)-binding Rossmann-like Domain"/>
    <property type="match status" value="1"/>
</dbReference>
<proteinExistence type="predicted"/>
<dbReference type="AlphaFoldDB" id="A0A9P8AJZ5"/>
<evidence type="ECO:0000313" key="1">
    <source>
        <dbReference type="EMBL" id="KAG7195316.1"/>
    </source>
</evidence>
<dbReference type="InterPro" id="IPR036291">
    <property type="entry name" value="NAD(P)-bd_dom_sf"/>
</dbReference>
<protein>
    <submittedName>
        <fullName evidence="1">Uncharacterized protein</fullName>
    </submittedName>
</protein>
<organism evidence="1 2">
    <name type="scientific">Scheffersomyces spartinae</name>
    <dbReference type="NCBI Taxonomy" id="45513"/>
    <lineage>
        <taxon>Eukaryota</taxon>
        <taxon>Fungi</taxon>
        <taxon>Dikarya</taxon>
        <taxon>Ascomycota</taxon>
        <taxon>Saccharomycotina</taxon>
        <taxon>Pichiomycetes</taxon>
        <taxon>Debaryomycetaceae</taxon>
        <taxon>Scheffersomyces</taxon>
    </lineage>
</organism>